<dbReference type="Gene3D" id="3.40.50.12780">
    <property type="entry name" value="N-terminal domain of ligase-like"/>
    <property type="match status" value="1"/>
</dbReference>
<dbReference type="Proteomes" id="UP000194266">
    <property type="component" value="Unassembled WGS sequence"/>
</dbReference>
<dbReference type="InterPro" id="IPR010071">
    <property type="entry name" value="AA_adenyl_dom"/>
</dbReference>
<dbReference type="Gene3D" id="3.30.300.30">
    <property type="match status" value="1"/>
</dbReference>
<dbReference type="CDD" id="cd12114">
    <property type="entry name" value="A_NRPS_TlmIV_like"/>
    <property type="match status" value="1"/>
</dbReference>
<dbReference type="InterPro" id="IPR042099">
    <property type="entry name" value="ANL_N_sf"/>
</dbReference>
<evidence type="ECO:0000313" key="9">
    <source>
        <dbReference type="Proteomes" id="UP000194266"/>
    </source>
</evidence>
<comment type="similarity">
    <text evidence="3">Belongs to the ATP-dependent AMP-binding enzyme family. MbtB subfamily.</text>
</comment>
<accession>A0ABX3YEA1</accession>
<dbReference type="SUPFAM" id="SSF52777">
    <property type="entry name" value="CoA-dependent acyltransferases"/>
    <property type="match status" value="2"/>
</dbReference>
<comment type="cofactor">
    <cofactor evidence="1">
        <name>pantetheine 4'-phosphate</name>
        <dbReference type="ChEBI" id="CHEBI:47942"/>
    </cofactor>
</comment>
<dbReference type="Gene3D" id="3.40.50.1820">
    <property type="entry name" value="alpha/beta hydrolase"/>
    <property type="match status" value="1"/>
</dbReference>
<dbReference type="CDD" id="cd19535">
    <property type="entry name" value="Cyc_NRPS"/>
    <property type="match status" value="1"/>
</dbReference>
<dbReference type="InterPro" id="IPR000873">
    <property type="entry name" value="AMP-dep_synth/lig_dom"/>
</dbReference>
<comment type="caution">
    <text evidence="8">The sequence shown here is derived from an EMBL/GenBank/DDBJ whole genome shotgun (WGS) entry which is preliminary data.</text>
</comment>
<keyword evidence="5" id="KW-0436">Ligase</keyword>
<protein>
    <recommendedName>
        <fullName evidence="4">Phenyloxazoline synthase MbtB</fullName>
    </recommendedName>
    <alternativeName>
        <fullName evidence="6">Mycobactin synthetase protein B</fullName>
    </alternativeName>
</protein>
<dbReference type="Pfam" id="PF00550">
    <property type="entry name" value="PP-binding"/>
    <property type="match status" value="1"/>
</dbReference>
<sequence>MNANDLLDDFRDAGIRLWREGEQLRFRAPRGAMTDERLAELRRRKAELLALVADTAAQPDPGRPQGGEKIWQDRPEAREEPFPLTDIQSAYLFGRNPAFDYGGVSCHIYLEFEYPADLDPQRLQQAWDGLVRRHDTLRTVISEDGTQRVLPELRDTAIAVADLRGAPDDTVGKAIAGVRDELSHKVHPTGERPMHELRLTLATERSVLHVSVDFMALDWLSMQQVLSELDRRYRQPDCELPPVDATFRDYVLAERRLRETERYARDRAYWLDRVDELPGAPVLPLRDDHDPATTPPRFRRLTATLDQRVWQALKARAGAHGITPANAVLAAYAETIGRWSSVERFCLGLPVLNRMPLHPHVDRLLGDFTSLSLLAVDREGRNSFADRARALGERVFDDLDHRLYSGVEVLRELARRRGREAAALPVVFTGSIGVGGTTVSPAGRDPRPVYGISQTPQVWIDCQVGDQFGGLDMNWDVREGVFPDGLVDDMFAAFEGLLHRLAERDEPWSAVDPQPLPERQRAVRTAVNATQAPAPDCLLHEPLVAYARRNPERVAVIDPAGSLTYAQWLGRAAGVAEQLRAAGCRPGDFVGVLIDKCRDQAVGVLGVLLAGGVYVPVDLGQPRSRRDRILTDSGTRFAVVTGPVTGELPPGVRAVDVAGVRPVPVADVPGTRPVAPGDLAYVMHTSGSTGVPKGVMISHLAAANTVHDINERFGVGESDRVLGLAALSFDLSVYDLFGPPALGAPLVLPDPARRGDPSHWAAMVAEHGVTLWNSVPAQLQMLMHYLDAEPAELTGLRLALLSGDWIPLSLPAHAGRHLPGTELISLGGATEAAIWSIHHRIDAVEPHWRSIPYGTPLANQRFHVLDSALRERPDLVTGELYIAGIGLATGYLNDPERTAERFLRHPETDERLYRTGDLGRYLPDGEIEFLGRADQQVKIRGHRIELGEIEAVLGEHPAVGTPVVLAAGSDAFERALVAFVIPAQEAGSADPQELIGWVAERLPSHMVPARVRIVETLPLTANGKVDRKRLLESAPAPAAPRTEHSEPPRPGLEQRLAQLWAEVLGGEPPSRTRGFFDAGGNSLLAAQFVGQVRERVAEAAHVTFDVLLRALLDTPTVVGLAQWLESTAAPARTPQTPVATAPRSSLIPLGGSGRGPVRLLVHDGTGTLAPHRSLITELTAHGPLFGLAAPDADPHAGPTASGLVEQRAVGYAREVQAAGLDDIEIVGYCLGGPVALELARALGEAGVTVRRLTLVSSHRVPYPPHDELVLDYAFTRAMGADPAALGWPEDETAVGRALAAAPAGSPGALGQVTGDEALESVAERFRALGQRDTAERRAELHQALAAADPAHGGPERIAALHTVFARTVEAVARYEPEPYAGDITFLRPAGPLLPGPQDDTAEFWREVCLGDLTVVDIPGDHAGCLRPPHVTRTAAAIATPEADAR</sequence>
<dbReference type="NCBIfam" id="TIGR01733">
    <property type="entry name" value="AA-adenyl-dom"/>
    <property type="match status" value="1"/>
</dbReference>
<gene>
    <name evidence="8" type="ORF">OQI_24885</name>
</gene>
<proteinExistence type="inferred from homology"/>
<dbReference type="InterPro" id="IPR044894">
    <property type="entry name" value="TubC_N_sf"/>
</dbReference>
<dbReference type="InterPro" id="IPR023213">
    <property type="entry name" value="CAT-like_dom_sf"/>
</dbReference>
<dbReference type="InterPro" id="IPR036736">
    <property type="entry name" value="ACP-like_sf"/>
</dbReference>
<dbReference type="InterPro" id="IPR009081">
    <property type="entry name" value="PP-bd_ACP"/>
</dbReference>
<evidence type="ECO:0000313" key="8">
    <source>
        <dbReference type="EMBL" id="OSZ57876.1"/>
    </source>
</evidence>
<evidence type="ECO:0000259" key="7">
    <source>
        <dbReference type="PROSITE" id="PS50075"/>
    </source>
</evidence>
<dbReference type="SUPFAM" id="SSF53474">
    <property type="entry name" value="alpha/beta-Hydrolases"/>
    <property type="match status" value="1"/>
</dbReference>
<evidence type="ECO:0000256" key="5">
    <source>
        <dbReference type="ARBA" id="ARBA00022598"/>
    </source>
</evidence>
<dbReference type="PROSITE" id="PS50075">
    <property type="entry name" value="CARRIER"/>
    <property type="match status" value="1"/>
</dbReference>
<feature type="domain" description="Carrier" evidence="7">
    <location>
        <begin position="1047"/>
        <end position="1128"/>
    </location>
</feature>
<evidence type="ECO:0000256" key="6">
    <source>
        <dbReference type="ARBA" id="ARBA00033440"/>
    </source>
</evidence>
<dbReference type="Pfam" id="PF00668">
    <property type="entry name" value="Condensation"/>
    <property type="match status" value="1"/>
</dbReference>
<dbReference type="Gene3D" id="3.30.559.30">
    <property type="entry name" value="Nonribosomal peptide synthetase, condensation domain"/>
    <property type="match status" value="1"/>
</dbReference>
<dbReference type="SUPFAM" id="SSF47336">
    <property type="entry name" value="ACP-like"/>
    <property type="match status" value="1"/>
</dbReference>
<evidence type="ECO:0000256" key="2">
    <source>
        <dbReference type="ARBA" id="ARBA00005102"/>
    </source>
</evidence>
<dbReference type="Gene3D" id="3.30.559.10">
    <property type="entry name" value="Chloramphenicol acetyltransferase-like domain"/>
    <property type="match status" value="1"/>
</dbReference>
<dbReference type="Pfam" id="PF00501">
    <property type="entry name" value="AMP-binding"/>
    <property type="match status" value="1"/>
</dbReference>
<dbReference type="Pfam" id="PF13193">
    <property type="entry name" value="AMP-binding_C"/>
    <property type="match status" value="1"/>
</dbReference>
<dbReference type="PANTHER" id="PTHR45527:SF10">
    <property type="entry name" value="PYOCHELIN SYNTHASE PCHF"/>
    <property type="match status" value="1"/>
</dbReference>
<dbReference type="Gene3D" id="1.10.10.1830">
    <property type="entry name" value="Non-ribosomal peptide synthase, adenylation domain"/>
    <property type="match status" value="1"/>
</dbReference>
<dbReference type="RefSeq" id="WP_173883309.1">
    <property type="nucleotide sequence ID" value="NZ_MRYD01000159.1"/>
</dbReference>
<dbReference type="PANTHER" id="PTHR45527">
    <property type="entry name" value="NONRIBOSOMAL PEPTIDE SYNTHETASE"/>
    <property type="match status" value="1"/>
</dbReference>
<organism evidence="8 9">
    <name type="scientific">Streptomyces pharetrae CZA14</name>
    <dbReference type="NCBI Taxonomy" id="1144883"/>
    <lineage>
        <taxon>Bacteria</taxon>
        <taxon>Bacillati</taxon>
        <taxon>Actinomycetota</taxon>
        <taxon>Actinomycetes</taxon>
        <taxon>Kitasatosporales</taxon>
        <taxon>Streptomycetaceae</taxon>
        <taxon>Streptomyces</taxon>
    </lineage>
</organism>
<keyword evidence="9" id="KW-1185">Reference proteome</keyword>
<dbReference type="InterPro" id="IPR025110">
    <property type="entry name" value="AMP-bd_C"/>
</dbReference>
<evidence type="ECO:0000256" key="4">
    <source>
        <dbReference type="ARBA" id="ARBA00016743"/>
    </source>
</evidence>
<dbReference type="InterPro" id="IPR041464">
    <property type="entry name" value="TubC_N"/>
</dbReference>
<dbReference type="InterPro" id="IPR057737">
    <property type="entry name" value="Condensation_MtbB-like"/>
</dbReference>
<name>A0ABX3YEA1_9ACTN</name>
<dbReference type="InterPro" id="IPR029058">
    <property type="entry name" value="AB_hydrolase_fold"/>
</dbReference>
<dbReference type="Gene3D" id="1.10.1200.10">
    <property type="entry name" value="ACP-like"/>
    <property type="match status" value="1"/>
</dbReference>
<reference evidence="8 9" key="1">
    <citation type="submission" date="2016-12" db="EMBL/GenBank/DDBJ databases">
        <title>Genome Mining:The Detection of Biosynthetic Gene Clusters to Aid in the Expression of Curamycin A produced by Streptomyces sp. strain CZA14.</title>
        <authorList>
            <person name="Durrell K.A."/>
            <person name="Kirby B.M."/>
            <person name="Khan W."/>
            <person name="Mthethwa T."/>
            <person name="Le Roes-Hill M."/>
        </authorList>
    </citation>
    <scope>NUCLEOTIDE SEQUENCE [LARGE SCALE GENOMIC DNA]</scope>
    <source>
        <strain evidence="8 9">CZA14</strain>
    </source>
</reference>
<evidence type="ECO:0000256" key="1">
    <source>
        <dbReference type="ARBA" id="ARBA00001957"/>
    </source>
</evidence>
<dbReference type="EMBL" id="MRYD01000159">
    <property type="protein sequence ID" value="OSZ57876.1"/>
    <property type="molecule type" value="Genomic_DNA"/>
</dbReference>
<dbReference type="InterPro" id="IPR001242">
    <property type="entry name" value="Condensation_dom"/>
</dbReference>
<comment type="pathway">
    <text evidence="2">Siderophore biosynthesis; mycobactin biosynthesis.</text>
</comment>
<dbReference type="Pfam" id="PF18563">
    <property type="entry name" value="TubC_N"/>
    <property type="match status" value="1"/>
</dbReference>
<dbReference type="PROSITE" id="PS00455">
    <property type="entry name" value="AMP_BINDING"/>
    <property type="match status" value="1"/>
</dbReference>
<dbReference type="InterPro" id="IPR020845">
    <property type="entry name" value="AMP-binding_CS"/>
</dbReference>
<dbReference type="SUPFAM" id="SSF56801">
    <property type="entry name" value="Acetyl-CoA synthetase-like"/>
    <property type="match status" value="1"/>
</dbReference>
<dbReference type="InterPro" id="IPR045851">
    <property type="entry name" value="AMP-bd_C_sf"/>
</dbReference>
<evidence type="ECO:0000256" key="3">
    <source>
        <dbReference type="ARBA" id="ARBA00007380"/>
    </source>
</evidence>